<evidence type="ECO:0000313" key="1">
    <source>
        <dbReference type="EMBL" id="OIV38664.1"/>
    </source>
</evidence>
<gene>
    <name evidence="1" type="ORF">BIV57_04555</name>
</gene>
<dbReference type="Proteomes" id="UP000243342">
    <property type="component" value="Unassembled WGS sequence"/>
</dbReference>
<reference evidence="1 2" key="1">
    <citation type="submission" date="2016-10" db="EMBL/GenBank/DDBJ databases">
        <title>Genome sequence of Streptomyces gilvigriseus MUSC 26.</title>
        <authorList>
            <person name="Lee L.-H."/>
            <person name="Ser H.-L."/>
        </authorList>
    </citation>
    <scope>NUCLEOTIDE SEQUENCE [LARGE SCALE GENOMIC DNA]</scope>
    <source>
        <strain evidence="1 2">MUSC 26</strain>
    </source>
</reference>
<dbReference type="RefSeq" id="WP_071655354.1">
    <property type="nucleotide sequence ID" value="NZ_MLCF01000016.1"/>
</dbReference>
<protein>
    <submittedName>
        <fullName evidence="1">Uncharacterized protein</fullName>
    </submittedName>
</protein>
<proteinExistence type="predicted"/>
<keyword evidence="2" id="KW-1185">Reference proteome</keyword>
<accession>A0A1J7CAW9</accession>
<dbReference type="SUPFAM" id="SSF140453">
    <property type="entry name" value="EsxAB dimer-like"/>
    <property type="match status" value="1"/>
</dbReference>
<sequence>MFTTSDPAALGELAGRLGQLAGSVGARGGTLLHEVRVTPWAGPAAQSFRTRLTVECTGIEEAARHLRGASSAMNDLAAAVARKVAAS</sequence>
<organism evidence="1 2">
    <name type="scientific">Mangrovactinospora gilvigrisea</name>
    <dbReference type="NCBI Taxonomy" id="1428644"/>
    <lineage>
        <taxon>Bacteria</taxon>
        <taxon>Bacillati</taxon>
        <taxon>Actinomycetota</taxon>
        <taxon>Actinomycetes</taxon>
        <taxon>Kitasatosporales</taxon>
        <taxon>Streptomycetaceae</taxon>
        <taxon>Mangrovactinospora</taxon>
    </lineage>
</organism>
<name>A0A1J7CAW9_9ACTN</name>
<dbReference type="InterPro" id="IPR036689">
    <property type="entry name" value="ESAT-6-like_sf"/>
</dbReference>
<dbReference type="AlphaFoldDB" id="A0A1J7CAW9"/>
<evidence type="ECO:0000313" key="2">
    <source>
        <dbReference type="Proteomes" id="UP000243342"/>
    </source>
</evidence>
<comment type="caution">
    <text evidence="1">The sequence shown here is derived from an EMBL/GenBank/DDBJ whole genome shotgun (WGS) entry which is preliminary data.</text>
</comment>
<dbReference type="EMBL" id="MLCF01000016">
    <property type="protein sequence ID" value="OIV38664.1"/>
    <property type="molecule type" value="Genomic_DNA"/>
</dbReference>